<protein>
    <recommendedName>
        <fullName evidence="1">TIR domain-containing protein</fullName>
    </recommendedName>
</protein>
<dbReference type="InterPro" id="IPR000157">
    <property type="entry name" value="TIR_dom"/>
</dbReference>
<dbReference type="GO" id="GO:0006952">
    <property type="term" value="P:defense response"/>
    <property type="evidence" value="ECO:0007669"/>
    <property type="project" value="InterPro"/>
</dbReference>
<dbReference type="PANTHER" id="PTHR11017:SF313">
    <property type="entry name" value="TIR DOMAIN, P-LOOP CONTAINING NUCLEOSIDE TRIPHOSPHATE HYDROLASE"/>
    <property type="match status" value="1"/>
</dbReference>
<sequence>MTSNQIVIPIFYDVEPTHVRKQIGSFNDAMAKHIQKMAAETDANKRREMAQRIEGWIQALTEVAGLKGMDLDGRSETEFIKKIVKDIYRRLQGQRRSLSKRLLRTSTVDYNYP</sequence>
<evidence type="ECO:0000259" key="1">
    <source>
        <dbReference type="PROSITE" id="PS50104"/>
    </source>
</evidence>
<dbReference type="Gene3D" id="3.40.50.10140">
    <property type="entry name" value="Toll/interleukin-1 receptor homology (TIR) domain"/>
    <property type="match status" value="1"/>
</dbReference>
<dbReference type="SUPFAM" id="SSF52200">
    <property type="entry name" value="Toll/Interleukin receptor TIR domain"/>
    <property type="match status" value="1"/>
</dbReference>
<dbReference type="Pfam" id="PF01582">
    <property type="entry name" value="TIR"/>
    <property type="match status" value="1"/>
</dbReference>
<organism evidence="2 3">
    <name type="scientific">Lactuca saligna</name>
    <name type="common">Willowleaf lettuce</name>
    <dbReference type="NCBI Taxonomy" id="75948"/>
    <lineage>
        <taxon>Eukaryota</taxon>
        <taxon>Viridiplantae</taxon>
        <taxon>Streptophyta</taxon>
        <taxon>Embryophyta</taxon>
        <taxon>Tracheophyta</taxon>
        <taxon>Spermatophyta</taxon>
        <taxon>Magnoliopsida</taxon>
        <taxon>eudicotyledons</taxon>
        <taxon>Gunneridae</taxon>
        <taxon>Pentapetalae</taxon>
        <taxon>asterids</taxon>
        <taxon>campanulids</taxon>
        <taxon>Asterales</taxon>
        <taxon>Asteraceae</taxon>
        <taxon>Cichorioideae</taxon>
        <taxon>Cichorieae</taxon>
        <taxon>Lactucinae</taxon>
        <taxon>Lactuca</taxon>
    </lineage>
</organism>
<gene>
    <name evidence="2" type="ORF">LSALG_LOCUS9354</name>
</gene>
<keyword evidence="3" id="KW-1185">Reference proteome</keyword>
<evidence type="ECO:0000313" key="2">
    <source>
        <dbReference type="EMBL" id="CAI9268957.1"/>
    </source>
</evidence>
<proteinExistence type="predicted"/>
<dbReference type="AlphaFoldDB" id="A0AA35VT18"/>
<name>A0AA35VT18_LACSI</name>
<dbReference type="PANTHER" id="PTHR11017">
    <property type="entry name" value="LEUCINE-RICH REPEAT-CONTAINING PROTEIN"/>
    <property type="match status" value="1"/>
</dbReference>
<feature type="domain" description="TIR" evidence="1">
    <location>
        <begin position="1"/>
        <end position="91"/>
    </location>
</feature>
<evidence type="ECO:0000313" key="3">
    <source>
        <dbReference type="Proteomes" id="UP001177003"/>
    </source>
</evidence>
<dbReference type="GO" id="GO:0007165">
    <property type="term" value="P:signal transduction"/>
    <property type="evidence" value="ECO:0007669"/>
    <property type="project" value="InterPro"/>
</dbReference>
<dbReference type="InterPro" id="IPR044974">
    <property type="entry name" value="Disease_R_plants"/>
</dbReference>
<accession>A0AA35VT18</accession>
<dbReference type="Proteomes" id="UP001177003">
    <property type="component" value="Chromosome 1"/>
</dbReference>
<dbReference type="InterPro" id="IPR035897">
    <property type="entry name" value="Toll_tir_struct_dom_sf"/>
</dbReference>
<dbReference type="PROSITE" id="PS50104">
    <property type="entry name" value="TIR"/>
    <property type="match status" value="1"/>
</dbReference>
<reference evidence="2" key="1">
    <citation type="submission" date="2023-04" db="EMBL/GenBank/DDBJ databases">
        <authorList>
            <person name="Vijverberg K."/>
            <person name="Xiong W."/>
            <person name="Schranz E."/>
        </authorList>
    </citation>
    <scope>NUCLEOTIDE SEQUENCE</scope>
</reference>
<dbReference type="EMBL" id="OX465077">
    <property type="protein sequence ID" value="CAI9268957.1"/>
    <property type="molecule type" value="Genomic_DNA"/>
</dbReference>